<dbReference type="PROSITE" id="PS50280">
    <property type="entry name" value="SET"/>
    <property type="match status" value="1"/>
</dbReference>
<dbReference type="GO" id="GO:0005634">
    <property type="term" value="C:nucleus"/>
    <property type="evidence" value="ECO:0007669"/>
    <property type="project" value="TreeGrafter"/>
</dbReference>
<keyword evidence="2" id="KW-0804">Transcription</keyword>
<dbReference type="EMBL" id="JANKHO010000848">
    <property type="protein sequence ID" value="KAJ3505746.1"/>
    <property type="molecule type" value="Genomic_DNA"/>
</dbReference>
<proteinExistence type="predicted"/>
<keyword evidence="5" id="KW-1185">Reference proteome</keyword>
<evidence type="ECO:0000256" key="2">
    <source>
        <dbReference type="ARBA" id="ARBA00023163"/>
    </source>
</evidence>
<evidence type="ECO:0000313" key="5">
    <source>
        <dbReference type="Proteomes" id="UP001148786"/>
    </source>
</evidence>
<dbReference type="InterPro" id="IPR045318">
    <property type="entry name" value="EZH1/2-like"/>
</dbReference>
<dbReference type="Pfam" id="PF00856">
    <property type="entry name" value="SET"/>
    <property type="match status" value="1"/>
</dbReference>
<name>A0A9W8JX59_9AGAR</name>
<gene>
    <name evidence="4" type="ORF">NLJ89_g7256</name>
</gene>
<evidence type="ECO:0000256" key="1">
    <source>
        <dbReference type="ARBA" id="ARBA00023015"/>
    </source>
</evidence>
<dbReference type="GO" id="GO:0031507">
    <property type="term" value="P:heterochromatin formation"/>
    <property type="evidence" value="ECO:0007669"/>
    <property type="project" value="TreeGrafter"/>
</dbReference>
<dbReference type="PANTHER" id="PTHR45747:SF4">
    <property type="entry name" value="HISTONE-LYSINE N-METHYLTRANSFERASE E(Z)"/>
    <property type="match status" value="1"/>
</dbReference>
<dbReference type="InterPro" id="IPR046341">
    <property type="entry name" value="SET_dom_sf"/>
</dbReference>
<accession>A0A9W8JX59</accession>
<evidence type="ECO:0000259" key="3">
    <source>
        <dbReference type="PROSITE" id="PS50280"/>
    </source>
</evidence>
<keyword evidence="1" id="KW-0805">Transcription regulation</keyword>
<reference evidence="4" key="1">
    <citation type="submission" date="2022-07" db="EMBL/GenBank/DDBJ databases">
        <title>Genome Sequence of Agrocybe chaxingu.</title>
        <authorList>
            <person name="Buettner E."/>
        </authorList>
    </citation>
    <scope>NUCLEOTIDE SEQUENCE</scope>
    <source>
        <strain evidence="4">MP-N11</strain>
    </source>
</reference>
<evidence type="ECO:0000313" key="4">
    <source>
        <dbReference type="EMBL" id="KAJ3505746.1"/>
    </source>
</evidence>
<comment type="caution">
    <text evidence="4">The sequence shown here is derived from an EMBL/GenBank/DDBJ whole genome shotgun (WGS) entry which is preliminary data.</text>
</comment>
<dbReference type="Gene3D" id="2.170.270.10">
    <property type="entry name" value="SET domain"/>
    <property type="match status" value="1"/>
</dbReference>
<dbReference type="Proteomes" id="UP001148786">
    <property type="component" value="Unassembled WGS sequence"/>
</dbReference>
<sequence>MYVQRLKTFNDTEIQENARALNDEIQPRALDIVFGAFSLSLHDAHASQQFFNPQRKTLNRTQNSGDPQYHRAITRALVANPLTALVTMPANDVGATADALKLPIRISTGMFGLGAFAETDIPAHKYIGEYFGEIFSEPDSMEYISQVQKHTGLNYAFSLARGVQLDSHTVGNETRYLNHSQIPNCRARIIYVNGDPRIVLETEEDVKEGQELFLDYGPFYWNQGGPAHDNDDHE</sequence>
<dbReference type="AlphaFoldDB" id="A0A9W8JX59"/>
<dbReference type="PANTHER" id="PTHR45747">
    <property type="entry name" value="HISTONE-LYSINE N-METHYLTRANSFERASE E(Z)"/>
    <property type="match status" value="1"/>
</dbReference>
<dbReference type="OrthoDB" id="6141102at2759"/>
<dbReference type="GO" id="GO:0003682">
    <property type="term" value="F:chromatin binding"/>
    <property type="evidence" value="ECO:0007669"/>
    <property type="project" value="TreeGrafter"/>
</dbReference>
<dbReference type="SMART" id="SM00317">
    <property type="entry name" value="SET"/>
    <property type="match status" value="1"/>
</dbReference>
<dbReference type="GO" id="GO:0046976">
    <property type="term" value="F:histone H3K27 methyltransferase activity"/>
    <property type="evidence" value="ECO:0007669"/>
    <property type="project" value="TreeGrafter"/>
</dbReference>
<organism evidence="4 5">
    <name type="scientific">Agrocybe chaxingu</name>
    <dbReference type="NCBI Taxonomy" id="84603"/>
    <lineage>
        <taxon>Eukaryota</taxon>
        <taxon>Fungi</taxon>
        <taxon>Dikarya</taxon>
        <taxon>Basidiomycota</taxon>
        <taxon>Agaricomycotina</taxon>
        <taxon>Agaricomycetes</taxon>
        <taxon>Agaricomycetidae</taxon>
        <taxon>Agaricales</taxon>
        <taxon>Agaricineae</taxon>
        <taxon>Strophariaceae</taxon>
        <taxon>Agrocybe</taxon>
    </lineage>
</organism>
<dbReference type="InterPro" id="IPR001214">
    <property type="entry name" value="SET_dom"/>
</dbReference>
<protein>
    <recommendedName>
        <fullName evidence="3">SET domain-containing protein</fullName>
    </recommendedName>
</protein>
<feature type="domain" description="SET" evidence="3">
    <location>
        <begin position="100"/>
        <end position="217"/>
    </location>
</feature>
<dbReference type="SUPFAM" id="SSF82199">
    <property type="entry name" value="SET domain"/>
    <property type="match status" value="1"/>
</dbReference>